<evidence type="ECO:0000256" key="2">
    <source>
        <dbReference type="ARBA" id="ARBA00005600"/>
    </source>
</evidence>
<evidence type="ECO:0000256" key="4">
    <source>
        <dbReference type="ARBA" id="ARBA00022722"/>
    </source>
</evidence>
<protein>
    <submittedName>
        <fullName evidence="11">Ribonuclease A C2</fullName>
    </submittedName>
</protein>
<dbReference type="Gene3D" id="3.10.130.10">
    <property type="entry name" value="Ribonuclease A-like domain"/>
    <property type="match status" value="1"/>
</dbReference>
<feature type="transmembrane region" description="Helical" evidence="9">
    <location>
        <begin position="58"/>
        <end position="84"/>
    </location>
</feature>
<gene>
    <name evidence="11" type="primary">RAC2</name>
</gene>
<keyword evidence="3" id="KW-0964">Secreted</keyword>
<reference evidence="11" key="3">
    <citation type="journal article" date="2019" name="Gene Rep">
        <title>Eutherian third-party data gene collections.</title>
        <authorList>
            <person name="Premzl M."/>
        </authorList>
    </citation>
    <scope>NUCLEOTIDE SEQUENCE</scope>
</reference>
<dbReference type="FunFam" id="3.10.130.10:FF:000001">
    <property type="entry name" value="Ribonuclease pancreatic"/>
    <property type="match status" value="1"/>
</dbReference>
<dbReference type="GO" id="GO:0004540">
    <property type="term" value="F:RNA nuclease activity"/>
    <property type="evidence" value="ECO:0007669"/>
    <property type="project" value="UniProtKB-ARBA"/>
</dbReference>
<feature type="domain" description="Ribonuclease A-domain" evidence="10">
    <location>
        <begin position="92"/>
        <end position="215"/>
    </location>
</feature>
<dbReference type="InterPro" id="IPR001427">
    <property type="entry name" value="RNaseA"/>
</dbReference>
<evidence type="ECO:0000313" key="11">
    <source>
        <dbReference type="EMBL" id="CDG32088.1"/>
    </source>
</evidence>
<keyword evidence="6 8" id="KW-0378">Hydrolase</keyword>
<dbReference type="OrthoDB" id="8830751at2759"/>
<keyword evidence="9" id="KW-0812">Transmembrane</keyword>
<dbReference type="InterPro" id="IPR036816">
    <property type="entry name" value="RNaseA-like_dom_sf"/>
</dbReference>
<reference evidence="11" key="2">
    <citation type="journal article" date="2016" name="Data Brief">
        <title>Curated eutherian third party data gene data sets.</title>
        <authorList>
            <person name="Premzl M."/>
        </authorList>
    </citation>
    <scope>NUCLEOTIDE SEQUENCE</scope>
</reference>
<dbReference type="CDD" id="cd06265">
    <property type="entry name" value="RNase_A_canonical"/>
    <property type="match status" value="1"/>
</dbReference>
<dbReference type="GO" id="GO:0003676">
    <property type="term" value="F:nucleic acid binding"/>
    <property type="evidence" value="ECO:0007669"/>
    <property type="project" value="InterPro"/>
</dbReference>
<keyword evidence="9" id="KW-0472">Membrane</keyword>
<dbReference type="SMART" id="SM00092">
    <property type="entry name" value="RNAse_Pc"/>
    <property type="match status" value="1"/>
</dbReference>
<comment type="similarity">
    <text evidence="2 8">Belongs to the pancreatic ribonuclease family.</text>
</comment>
<accession>W0UVI3</accession>
<evidence type="ECO:0000256" key="9">
    <source>
        <dbReference type="SAM" id="Phobius"/>
    </source>
</evidence>
<dbReference type="HOGENOM" id="CLU_117006_0_0_1"/>
<evidence type="ECO:0000256" key="3">
    <source>
        <dbReference type="ARBA" id="ARBA00022525"/>
    </source>
</evidence>
<keyword evidence="9" id="KW-1133">Transmembrane helix</keyword>
<dbReference type="EMBL" id="HG329012">
    <property type="protein sequence ID" value="CDG32088.1"/>
    <property type="molecule type" value="Genomic_DNA"/>
</dbReference>
<evidence type="ECO:0000256" key="5">
    <source>
        <dbReference type="ARBA" id="ARBA00022759"/>
    </source>
</evidence>
<evidence type="ECO:0000256" key="6">
    <source>
        <dbReference type="ARBA" id="ARBA00022801"/>
    </source>
</evidence>
<dbReference type="SMR" id="W0UVI3"/>
<dbReference type="AlphaFoldDB" id="W0UVI3"/>
<dbReference type="PANTHER" id="PTHR11437:SF24">
    <property type="entry name" value="RIBONUCLEASE PANCREATIC"/>
    <property type="match status" value="1"/>
</dbReference>
<dbReference type="GO" id="GO:0005576">
    <property type="term" value="C:extracellular region"/>
    <property type="evidence" value="ECO:0007669"/>
    <property type="project" value="UniProtKB-SubCell"/>
</dbReference>
<dbReference type="PROSITE" id="PS00127">
    <property type="entry name" value="RNASE_PANCREATIC"/>
    <property type="match status" value="1"/>
</dbReference>
<evidence type="ECO:0000259" key="10">
    <source>
        <dbReference type="SMART" id="SM00092"/>
    </source>
</evidence>
<dbReference type="PRINTS" id="PR00794">
    <property type="entry name" value="RIBONUCLEASE"/>
</dbReference>
<name>W0UVI3_BOVIN</name>
<dbReference type="InterPro" id="IPR023411">
    <property type="entry name" value="RNaseA_AS"/>
</dbReference>
<keyword evidence="7" id="KW-1015">Disulfide bond</keyword>
<dbReference type="Pfam" id="PF00074">
    <property type="entry name" value="RnaseA"/>
    <property type="match status" value="1"/>
</dbReference>
<proteinExistence type="inferred from homology"/>
<organism evidence="11">
    <name type="scientific">Bos taurus</name>
    <name type="common">Bovine</name>
    <dbReference type="NCBI Taxonomy" id="9913"/>
    <lineage>
        <taxon>Eukaryota</taxon>
        <taxon>Metazoa</taxon>
        <taxon>Chordata</taxon>
        <taxon>Craniata</taxon>
        <taxon>Vertebrata</taxon>
        <taxon>Euteleostomi</taxon>
        <taxon>Mammalia</taxon>
        <taxon>Eutheria</taxon>
        <taxon>Laurasiatheria</taxon>
        <taxon>Artiodactyla</taxon>
        <taxon>Ruminantia</taxon>
        <taxon>Pecora</taxon>
        <taxon>Bovidae</taxon>
        <taxon>Bovinae</taxon>
        <taxon>Bos</taxon>
    </lineage>
</organism>
<dbReference type="GO" id="GO:0016787">
    <property type="term" value="F:hydrolase activity"/>
    <property type="evidence" value="ECO:0007669"/>
    <property type="project" value="UniProtKB-KW"/>
</dbReference>
<dbReference type="GO" id="GO:0004519">
    <property type="term" value="F:endonuclease activity"/>
    <property type="evidence" value="ECO:0007669"/>
    <property type="project" value="UniProtKB-KW"/>
</dbReference>
<dbReference type="InterPro" id="IPR023412">
    <property type="entry name" value="RNaseA_domain"/>
</dbReference>
<sequence>MFVGRVYVSPYLGKLLGTGTSFWLTGRETVSQGGYRWELGFSFEGDAFPLLPLFSFRFLQGSAVIMALKSLVLLSLLVLVLLLVRVQPSLGKETAAAKFERQHMDSSTSAASSSNYCNQMMKSRNLTKDRCKPVNTFVHESLADVQAVCSQKNVACKNGQTNCYQSYSTMSITDCRETGSSKYPNCAYKTTQANKHIIVACEGNPYVPVHFDASV</sequence>
<evidence type="ECO:0000256" key="7">
    <source>
        <dbReference type="ARBA" id="ARBA00023157"/>
    </source>
</evidence>
<dbReference type="PANTHER" id="PTHR11437">
    <property type="entry name" value="RIBONUCLEASE"/>
    <property type="match status" value="1"/>
</dbReference>
<keyword evidence="4 8" id="KW-0540">Nuclease</keyword>
<keyword evidence="5 8" id="KW-0255">Endonuclease</keyword>
<evidence type="ECO:0000256" key="1">
    <source>
        <dbReference type="ARBA" id="ARBA00004613"/>
    </source>
</evidence>
<reference evidence="11" key="1">
    <citation type="journal article" date="2014" name="Mol. Genet. Genomics">
        <title>Comparative genomic analysis of eutherian ribonuclease A genes.</title>
        <authorList>
            <person name="Premzl M."/>
        </authorList>
    </citation>
    <scope>NUCLEOTIDE SEQUENCE</scope>
</reference>
<comment type="subcellular location">
    <subcellularLocation>
        <location evidence="1">Secreted</location>
    </subcellularLocation>
</comment>
<evidence type="ECO:0000256" key="8">
    <source>
        <dbReference type="RuleBase" id="RU000651"/>
    </source>
</evidence>
<dbReference type="SUPFAM" id="SSF54076">
    <property type="entry name" value="RNase A-like"/>
    <property type="match status" value="1"/>
</dbReference>